<feature type="transmembrane region" description="Helical" evidence="7">
    <location>
        <begin position="21"/>
        <end position="42"/>
    </location>
</feature>
<dbReference type="PANTHER" id="PTHR43744">
    <property type="entry name" value="ABC TRANSPORTER PERMEASE PROTEIN MG189-RELATED-RELATED"/>
    <property type="match status" value="1"/>
</dbReference>
<dbReference type="EMBL" id="JAGIOD010000002">
    <property type="protein sequence ID" value="MBP2382964.1"/>
    <property type="molecule type" value="Genomic_DNA"/>
</dbReference>
<evidence type="ECO:0000313" key="9">
    <source>
        <dbReference type="EMBL" id="MBP2382964.1"/>
    </source>
</evidence>
<protein>
    <submittedName>
        <fullName evidence="9">Alpha-glucoside transport system permease protein</fullName>
    </submittedName>
</protein>
<sequence>MNGAARGTMKDGRKRSPVAMIIMPILVILWTIPTIGLLVTSFRSREAAAGTGWWTGLWKGGWTLENYAQVLTDPTVTGSLINSVVVAVPATVLPIMFAAFAAYAFTFISFPGKDVLFILIVALMVVPIQVSFQPMLDLLGPRGLGINGQFVAVWMLHTGFGMPLAVYILRNYMTTLPGSIVESAKIDGASHFQTFWRLVAPMSSPAIAAFATLQFLWVWNDLLIAKLFLGGGENKTIIVNLQQMLGTQGQGAELLTAGAFISMVIPMIVFFALQRFLVRGMTAGSVKG</sequence>
<evidence type="ECO:0000256" key="3">
    <source>
        <dbReference type="ARBA" id="ARBA00022475"/>
    </source>
</evidence>
<dbReference type="Pfam" id="PF00528">
    <property type="entry name" value="BPD_transp_1"/>
    <property type="match status" value="1"/>
</dbReference>
<comment type="caution">
    <text evidence="9">The sequence shown here is derived from an EMBL/GenBank/DDBJ whole genome shotgun (WGS) entry which is preliminary data.</text>
</comment>
<keyword evidence="5 7" id="KW-1133">Transmembrane helix</keyword>
<evidence type="ECO:0000256" key="6">
    <source>
        <dbReference type="ARBA" id="ARBA00023136"/>
    </source>
</evidence>
<evidence type="ECO:0000256" key="4">
    <source>
        <dbReference type="ARBA" id="ARBA00022692"/>
    </source>
</evidence>
<keyword evidence="4 7" id="KW-0812">Transmembrane</keyword>
<feature type="domain" description="ABC transmembrane type-1" evidence="8">
    <location>
        <begin position="80"/>
        <end position="273"/>
    </location>
</feature>
<evidence type="ECO:0000259" key="8">
    <source>
        <dbReference type="PROSITE" id="PS50928"/>
    </source>
</evidence>
<dbReference type="SUPFAM" id="SSF161098">
    <property type="entry name" value="MetI-like"/>
    <property type="match status" value="1"/>
</dbReference>
<comment type="subcellular location">
    <subcellularLocation>
        <location evidence="1 7">Cell membrane</location>
        <topology evidence="1 7">Multi-pass membrane protein</topology>
    </subcellularLocation>
</comment>
<dbReference type="Gene3D" id="1.10.3720.10">
    <property type="entry name" value="MetI-like"/>
    <property type="match status" value="1"/>
</dbReference>
<evidence type="ECO:0000256" key="7">
    <source>
        <dbReference type="RuleBase" id="RU363032"/>
    </source>
</evidence>
<feature type="transmembrane region" description="Helical" evidence="7">
    <location>
        <begin position="152"/>
        <end position="173"/>
    </location>
</feature>
<name>A0ABS4X3C2_9MICO</name>
<accession>A0ABS4X3C2</accession>
<feature type="transmembrane region" description="Helical" evidence="7">
    <location>
        <begin position="254"/>
        <end position="273"/>
    </location>
</feature>
<keyword evidence="3" id="KW-1003">Cell membrane</keyword>
<dbReference type="Proteomes" id="UP001519290">
    <property type="component" value="Unassembled WGS sequence"/>
</dbReference>
<evidence type="ECO:0000256" key="5">
    <source>
        <dbReference type="ARBA" id="ARBA00022989"/>
    </source>
</evidence>
<keyword evidence="10" id="KW-1185">Reference proteome</keyword>
<evidence type="ECO:0000313" key="10">
    <source>
        <dbReference type="Proteomes" id="UP001519290"/>
    </source>
</evidence>
<keyword evidence="2 7" id="KW-0813">Transport</keyword>
<reference evidence="9 10" key="1">
    <citation type="submission" date="2021-03" db="EMBL/GenBank/DDBJ databases">
        <title>Sequencing the genomes of 1000 actinobacteria strains.</title>
        <authorList>
            <person name="Klenk H.-P."/>
        </authorList>
    </citation>
    <scope>NUCLEOTIDE SEQUENCE [LARGE SCALE GENOMIC DNA]</scope>
    <source>
        <strain evidence="9 10">DSM 14566</strain>
    </source>
</reference>
<evidence type="ECO:0000256" key="1">
    <source>
        <dbReference type="ARBA" id="ARBA00004651"/>
    </source>
</evidence>
<organism evidence="9 10">
    <name type="scientific">Brachybacterium sacelli</name>
    <dbReference type="NCBI Taxonomy" id="173364"/>
    <lineage>
        <taxon>Bacteria</taxon>
        <taxon>Bacillati</taxon>
        <taxon>Actinomycetota</taxon>
        <taxon>Actinomycetes</taxon>
        <taxon>Micrococcales</taxon>
        <taxon>Dermabacteraceae</taxon>
        <taxon>Brachybacterium</taxon>
    </lineage>
</organism>
<comment type="similarity">
    <text evidence="7">Belongs to the binding-protein-dependent transport system permease family.</text>
</comment>
<dbReference type="PROSITE" id="PS50928">
    <property type="entry name" value="ABC_TM1"/>
    <property type="match status" value="1"/>
</dbReference>
<feature type="transmembrane region" description="Helical" evidence="7">
    <location>
        <begin position="80"/>
        <end position="103"/>
    </location>
</feature>
<evidence type="ECO:0000256" key="2">
    <source>
        <dbReference type="ARBA" id="ARBA00022448"/>
    </source>
</evidence>
<dbReference type="CDD" id="cd06261">
    <property type="entry name" value="TM_PBP2"/>
    <property type="match status" value="1"/>
</dbReference>
<gene>
    <name evidence="9" type="ORF">JOF43_002953</name>
</gene>
<keyword evidence="6 7" id="KW-0472">Membrane</keyword>
<dbReference type="PANTHER" id="PTHR43744:SF4">
    <property type="entry name" value="OSMOPROTECTIVE COMPOUNDS UPTAKE PERMEASE PROTEIN GGTD"/>
    <property type="match status" value="1"/>
</dbReference>
<dbReference type="InterPro" id="IPR000515">
    <property type="entry name" value="MetI-like"/>
</dbReference>
<feature type="transmembrane region" description="Helical" evidence="7">
    <location>
        <begin position="115"/>
        <end position="132"/>
    </location>
</feature>
<dbReference type="InterPro" id="IPR035906">
    <property type="entry name" value="MetI-like_sf"/>
</dbReference>
<dbReference type="RefSeq" id="WP_245354561.1">
    <property type="nucleotide sequence ID" value="NZ_BAAAJW010000023.1"/>
</dbReference>
<proteinExistence type="inferred from homology"/>
<feature type="transmembrane region" description="Helical" evidence="7">
    <location>
        <begin position="194"/>
        <end position="219"/>
    </location>
</feature>